<sequence>MQPPDFLSDDLPSVSSCDSSEINEKGWLDTEDLYNRDRMHTDVDFESTSSELDLDSRMFLLDRIKECNHHTATPVSDSDGDATVCADEAEVCAILGFGQSTSPFIKINQERYIRELDAQHAIQDIRYENECQLRRLHHDNDIRVANLECEVSRLQEQLGLWRKLAVTVVEGTDRDVQKWMGCLNDAVLWGIEEIDIPQAFSDDVCD</sequence>
<proteinExistence type="predicted"/>
<evidence type="ECO:0000313" key="1">
    <source>
        <dbReference type="EMBL" id="KAL0063073.1"/>
    </source>
</evidence>
<accession>A0ABR2ZNZ8</accession>
<dbReference type="EMBL" id="JBBXMP010000088">
    <property type="protein sequence ID" value="KAL0063073.1"/>
    <property type="molecule type" value="Genomic_DNA"/>
</dbReference>
<protein>
    <submittedName>
        <fullName evidence="1">Uncharacterized protein</fullName>
    </submittedName>
</protein>
<keyword evidence="2" id="KW-1185">Reference proteome</keyword>
<organism evidence="1 2">
    <name type="scientific">Marasmius tenuissimus</name>
    <dbReference type="NCBI Taxonomy" id="585030"/>
    <lineage>
        <taxon>Eukaryota</taxon>
        <taxon>Fungi</taxon>
        <taxon>Dikarya</taxon>
        <taxon>Basidiomycota</taxon>
        <taxon>Agaricomycotina</taxon>
        <taxon>Agaricomycetes</taxon>
        <taxon>Agaricomycetidae</taxon>
        <taxon>Agaricales</taxon>
        <taxon>Marasmiineae</taxon>
        <taxon>Marasmiaceae</taxon>
        <taxon>Marasmius</taxon>
    </lineage>
</organism>
<evidence type="ECO:0000313" key="2">
    <source>
        <dbReference type="Proteomes" id="UP001437256"/>
    </source>
</evidence>
<dbReference type="Proteomes" id="UP001437256">
    <property type="component" value="Unassembled WGS sequence"/>
</dbReference>
<reference evidence="1 2" key="1">
    <citation type="submission" date="2024-05" db="EMBL/GenBank/DDBJ databases">
        <title>A draft genome resource for the thread blight pathogen Marasmius tenuissimus strain MS-2.</title>
        <authorList>
            <person name="Yulfo-Soto G.E."/>
            <person name="Baruah I.K."/>
            <person name="Amoako-Attah I."/>
            <person name="Bukari Y."/>
            <person name="Meinhardt L.W."/>
            <person name="Bailey B.A."/>
            <person name="Cohen S.P."/>
        </authorList>
    </citation>
    <scope>NUCLEOTIDE SEQUENCE [LARGE SCALE GENOMIC DNA]</scope>
    <source>
        <strain evidence="1 2">MS-2</strain>
    </source>
</reference>
<name>A0ABR2ZNZ8_9AGAR</name>
<comment type="caution">
    <text evidence="1">The sequence shown here is derived from an EMBL/GenBank/DDBJ whole genome shotgun (WGS) entry which is preliminary data.</text>
</comment>
<gene>
    <name evidence="1" type="ORF">AAF712_009980</name>
</gene>